<dbReference type="InterPro" id="IPR005631">
    <property type="entry name" value="SDH"/>
</dbReference>
<name>R8AN16_PLESH</name>
<proteinExistence type="inferred from homology"/>
<dbReference type="AlphaFoldDB" id="R8AN16"/>
<keyword evidence="7" id="KW-1185">Reference proteome</keyword>
<dbReference type="PANTHER" id="PTHR39585">
    <property type="entry name" value="FAD ASSEMBLY FACTOR SDHE"/>
    <property type="match status" value="1"/>
</dbReference>
<keyword evidence="4" id="KW-0963">Cytoplasm</keyword>
<dbReference type="Pfam" id="PF03937">
    <property type="entry name" value="Sdh5"/>
    <property type="match status" value="1"/>
</dbReference>
<dbReference type="HOGENOM" id="CLU_103054_2_2_6"/>
<evidence type="ECO:0000313" key="6">
    <source>
        <dbReference type="EMBL" id="EON87726.1"/>
    </source>
</evidence>
<dbReference type="PATRIC" id="fig|1315976.3.peg.2652"/>
<organism evidence="6 7">
    <name type="scientific">Plesiomonas shigelloides 302-73</name>
    <dbReference type="NCBI Taxonomy" id="1315976"/>
    <lineage>
        <taxon>Bacteria</taxon>
        <taxon>Pseudomonadati</taxon>
        <taxon>Pseudomonadota</taxon>
        <taxon>Gammaproteobacteria</taxon>
        <taxon>Enterobacterales</taxon>
        <taxon>Enterobacteriaceae</taxon>
        <taxon>Plesiomonas</taxon>
    </lineage>
</organism>
<dbReference type="InterPro" id="IPR036714">
    <property type="entry name" value="SDH_sf"/>
</dbReference>
<comment type="caution">
    <text evidence="6">The sequence shown here is derived from an EMBL/GenBank/DDBJ whole genome shotgun (WGS) entry which is preliminary data.</text>
</comment>
<sequence length="89" mass="10433">MIDVNNSARVRWACRRGMLELDVVIMPFFEHEYEGLSDEDKATFIRLLERDDPDLFRWFMNNTRPEDPALEAMVALIKARNKARGFTAV</sequence>
<accession>R8AN16</accession>
<dbReference type="NCBIfam" id="NF008130">
    <property type="entry name" value="PRK10878.1"/>
    <property type="match status" value="1"/>
</dbReference>
<dbReference type="InterPro" id="IPR050531">
    <property type="entry name" value="SdhE_FAD_assembly_factor"/>
</dbReference>
<dbReference type="GO" id="GO:0006105">
    <property type="term" value="P:succinate metabolic process"/>
    <property type="evidence" value="ECO:0007669"/>
    <property type="project" value="TreeGrafter"/>
</dbReference>
<evidence type="ECO:0000256" key="1">
    <source>
        <dbReference type="ARBA" id="ARBA00004496"/>
    </source>
</evidence>
<protein>
    <recommendedName>
        <fullName evidence="3">FAD assembly factor SdhE</fullName>
    </recommendedName>
</protein>
<dbReference type="EMBL" id="AQQO01000358">
    <property type="protein sequence ID" value="EON87726.1"/>
    <property type="molecule type" value="Genomic_DNA"/>
</dbReference>
<evidence type="ECO:0000313" key="7">
    <source>
        <dbReference type="Proteomes" id="UP000014012"/>
    </source>
</evidence>
<dbReference type="GO" id="GO:0005737">
    <property type="term" value="C:cytoplasm"/>
    <property type="evidence" value="ECO:0007669"/>
    <property type="project" value="UniProtKB-SubCell"/>
</dbReference>
<dbReference type="SUPFAM" id="SSF109910">
    <property type="entry name" value="YgfY-like"/>
    <property type="match status" value="1"/>
</dbReference>
<dbReference type="PANTHER" id="PTHR39585:SF1">
    <property type="entry name" value="FAD ASSEMBLY FACTOR SDHE"/>
    <property type="match status" value="1"/>
</dbReference>
<dbReference type="GO" id="GO:0034552">
    <property type="term" value="P:respiratory chain complex II assembly"/>
    <property type="evidence" value="ECO:0007669"/>
    <property type="project" value="UniProtKB-ARBA"/>
</dbReference>
<dbReference type="FunFam" id="1.10.150.250:FF:000001">
    <property type="entry name" value="FAD assembly factor SdhE"/>
    <property type="match status" value="1"/>
</dbReference>
<comment type="subcellular location">
    <subcellularLocation>
        <location evidence="1">Cytoplasm</location>
    </subcellularLocation>
</comment>
<evidence type="ECO:0000256" key="4">
    <source>
        <dbReference type="ARBA" id="ARBA00022490"/>
    </source>
</evidence>
<gene>
    <name evidence="6" type="ORF">PLESHI_13911</name>
</gene>
<dbReference type="Proteomes" id="UP000014012">
    <property type="component" value="Unassembled WGS sequence"/>
</dbReference>
<dbReference type="STRING" id="703.SAMEA2665130_02368"/>
<keyword evidence="5" id="KW-0143">Chaperone</keyword>
<dbReference type="Gene3D" id="1.10.150.250">
    <property type="entry name" value="Flavinator of succinate dehydrogenase"/>
    <property type="match status" value="1"/>
</dbReference>
<evidence type="ECO:0000256" key="2">
    <source>
        <dbReference type="ARBA" id="ARBA00008571"/>
    </source>
</evidence>
<evidence type="ECO:0000256" key="5">
    <source>
        <dbReference type="ARBA" id="ARBA00023186"/>
    </source>
</evidence>
<evidence type="ECO:0000256" key="3">
    <source>
        <dbReference type="ARBA" id="ARBA00019418"/>
    </source>
</evidence>
<comment type="similarity">
    <text evidence="2">Belongs to the SdhE FAD assembly factor family.</text>
</comment>
<reference evidence="6 7" key="1">
    <citation type="journal article" date="2013" name="Genome Announc.">
        <title>Genome Sequence of Plesiomonas shigelloides Strain 302-73 (Serotype O1).</title>
        <authorList>
            <person name="Pique N."/>
            <person name="Aquilini E."/>
            <person name="Alioto T."/>
            <person name="Minana-Galbis D."/>
            <person name="Tomas J.M."/>
        </authorList>
    </citation>
    <scope>NUCLEOTIDE SEQUENCE [LARGE SCALE GENOMIC DNA]</scope>
    <source>
        <strain evidence="6 7">302-73</strain>
    </source>
</reference>